<dbReference type="GO" id="GO:0055080">
    <property type="term" value="P:monoatomic cation homeostasis"/>
    <property type="evidence" value="ECO:0007669"/>
    <property type="project" value="TreeGrafter"/>
</dbReference>
<evidence type="ECO:0000256" key="14">
    <source>
        <dbReference type="ARBA" id="ARBA00022777"/>
    </source>
</evidence>
<dbReference type="EC" id="2.7.11.1" evidence="3"/>
<evidence type="ECO:0000259" key="34">
    <source>
        <dbReference type="PROSITE" id="PS51158"/>
    </source>
</evidence>
<evidence type="ECO:0000256" key="29">
    <source>
        <dbReference type="PIRSR" id="PIRSR629601-1"/>
    </source>
</evidence>
<evidence type="ECO:0000256" key="12">
    <source>
        <dbReference type="ARBA" id="ARBA00022723"/>
    </source>
</evidence>
<comment type="cofactor">
    <cofactor evidence="31">
        <name>Zn(2+)</name>
        <dbReference type="ChEBI" id="CHEBI:29105"/>
    </cofactor>
    <text evidence="31">Binds 1 zinc ion per subunit.</text>
</comment>
<keyword evidence="12 31" id="KW-0479">Metal-binding</keyword>
<reference evidence="35" key="1">
    <citation type="submission" date="2019-09" db="EMBL/GenBank/DDBJ databases">
        <title>Bird 10,000 Genomes (B10K) Project - Family phase.</title>
        <authorList>
            <person name="Zhang G."/>
        </authorList>
    </citation>
    <scope>NUCLEOTIDE SEQUENCE</scope>
    <source>
        <strain evidence="35">B10K-CU-031-38</strain>
    </source>
</reference>
<feature type="transmembrane region" description="Helical" evidence="33">
    <location>
        <begin position="718"/>
        <end position="736"/>
    </location>
</feature>
<dbReference type="FunFam" id="1.20.5.1010:FF:000002">
    <property type="entry name" value="Transient receptor potential cation channel subfamily M member 7"/>
    <property type="match status" value="1"/>
</dbReference>
<evidence type="ECO:0000256" key="19">
    <source>
        <dbReference type="ARBA" id="ARBA00023065"/>
    </source>
</evidence>
<evidence type="ECO:0000256" key="23">
    <source>
        <dbReference type="ARBA" id="ARBA00025760"/>
    </source>
</evidence>
<dbReference type="Pfam" id="PF02816">
    <property type="entry name" value="Alpha_kinase"/>
    <property type="match status" value="1"/>
</dbReference>
<comment type="similarity">
    <text evidence="23">In the C-terminal section; belongs to the protein kinase superfamily. Alpha-type protein kinase family. ALPK subfamily.</text>
</comment>
<dbReference type="GO" id="GO:0005634">
    <property type="term" value="C:nucleus"/>
    <property type="evidence" value="ECO:0007669"/>
    <property type="project" value="UniProtKB-SubCell"/>
</dbReference>
<keyword evidence="11 33" id="KW-0812">Transmembrane</keyword>
<dbReference type="InterPro" id="IPR004166">
    <property type="entry name" value="a-kinase_dom"/>
</dbReference>
<feature type="binding site" evidence="31">
    <location>
        <position position="1739"/>
    </location>
    <ligand>
        <name>Zn(2+)</name>
        <dbReference type="ChEBI" id="CHEBI:29105"/>
    </ligand>
</feature>
<keyword evidence="21" id="KW-0539">Nucleus</keyword>
<evidence type="ECO:0000256" key="3">
    <source>
        <dbReference type="ARBA" id="ARBA00012513"/>
    </source>
</evidence>
<dbReference type="Gene3D" id="3.30.200.20">
    <property type="entry name" value="Phosphorylase Kinase, domain 1"/>
    <property type="match status" value="1"/>
</dbReference>
<feature type="non-terminal residue" evidence="35">
    <location>
        <position position="1"/>
    </location>
</feature>
<dbReference type="CDD" id="cd16971">
    <property type="entry name" value="Alpha_kinase_ChaK1_TRMP7"/>
    <property type="match status" value="1"/>
</dbReference>
<evidence type="ECO:0000256" key="15">
    <source>
        <dbReference type="ARBA" id="ARBA00022833"/>
    </source>
</evidence>
<evidence type="ECO:0000256" key="8">
    <source>
        <dbReference type="ARBA" id="ARBA00022568"/>
    </source>
</evidence>
<keyword evidence="16" id="KW-0106">Calcium</keyword>
<keyword evidence="10" id="KW-0808">Transferase</keyword>
<dbReference type="InterPro" id="IPR032415">
    <property type="entry name" value="TRPM_tetra"/>
</dbReference>
<feature type="domain" description="Alpha-type protein kinase" evidence="34">
    <location>
        <begin position="1580"/>
        <end position="1810"/>
    </location>
</feature>
<comment type="subcellular location">
    <subcellularLocation>
        <location evidence="2">Cell membrane</location>
        <topology evidence="2">Multi-pass membrane protein</topology>
    </subcellularLocation>
    <subcellularLocation>
        <location evidence="1">Nucleus</location>
    </subcellularLocation>
</comment>
<evidence type="ECO:0000313" key="36">
    <source>
        <dbReference type="Proteomes" id="UP000657035"/>
    </source>
</evidence>
<sequence>RCCCGRLVRQHACFTASLAMKYSDVKLGENCNQEIEEWSVEKHTEQTSTDAYGVINFQGGSHSYRAKYVRLSYDTKPEAILQLMLKEWQMELPKLVISVHGGMQKFELHPRIKQLLGKGLIKAAVTTGAWIITGGVNTGVAKHVGDALREHASRSSRKICTIGIAPWGVIENRNDLVGRDVVAPYQTLLNPLSKLNVLNNLHSHFILVDDGTAGKYGAEVKLRRELEKTINLQRIHARIGQGVPVVALVFEGGPNVILTVLDFLQESPPVPVVVCEGTGRAADILAYVHKQTEEGGNVPEGAEPEIISTIKKTFNFGQSEAVHLFQTLLECMKKKELITVFHIGSDEHQDIDVAILRALLKGTNASAFDQLVLTLAWDRVDIAKNHVFVYGQQWLVGSLEQAMLDALVMDRVAFVKLLIENGVSMHKFLTIPRLEELYNTKQGPTNPTLFHLVRDVKQGNLPPGYKINLIDVGLVIEYLMGGTYRCTYTRKRFRAIYNSLSGNNRRSGRNPSNTTPQMCKSHESFGNRADKKEKMRHNHFIKTAQPYKPKIDTGAEEGKKKRTKDEIVDIDDPETRRFAYPLNELLLWAVLMKRQKMALFFWQHGEESMAKALVACKVYRSMAYEAKQSDLVDDTSEELKQYSNEFGQLAVELLEQSFRQDETMAMKLLTYELKNWSNSTCLKLAVSSRLRPFVAHTCTQMLLSDMWMGRLNMRKNSWYKVILSILLPPAILLLEYKTKAEMSHIPQSQDAHQMAMDDSENNFQNAVDEIPMEVFKEVRILDSTSEKHDMETPTKPKRLPITQKFYAFYHAPIVKFWFNTLAYLGFLMLYTFVVLVKMEELPSVQEWIVIAYIFTSAIEKIREIFMSEAGKINQKIKVWFSDYFNISDTVAIVSFFIGFALRFGAKGNFGENTYRENYVFVAGRITYCLNIIFWYVRLLDFLAVNQQAGPYVMMIGKMVANMFYIVVIMALVLLSFGVPRKAILYPDEAPSWTLARDIVFHPYWMIFGEVYAYEIDVCANNSDDKVAHLCGPGTWLTPFLQAVYLFVQYIIMVNLLIAFFNNVYLQVKAISNIVWKYQRYHFIMAYHEKPVLPPPLIILSHMASLFCCICKRRKTDKTSDGPKLFLTEEDQKKLHDFEELCVEMYFNEKDDKFHSGSEERIRVTFERVEQMCIQIKEVGDRVNYIKRSLQSLDSQIGHLQDLSALTVDTLKTLTAQKASEASKVHNEITRELSISKHLAQNLIEDGSLRSSVWKKHSIGNVFGSFPQGGLESNNALLCNISIRDEKEVQHKATGQELAPVPRKEEINFQEAGSSGSALFSNAVSPPELRQRIQAAEISKSISKSKKLGNSSNSMPHVTSPTAKFFVSTPSRPSCKSQLDSSAKHEETVFSKATEGDNNVEFGAFVGHRDSMELQRFKEAASKIKERSPDIEEQQEDFKKAILEGIETTRLQGLQTDCGLRQSSSCGGFTDPLAVHSEQLYSKSRRASSEDTQQVDSKAALLTDWLQGRPSNSSQMIYFLSFFNLSGIASPFKPIMDINYYYSAVERNNLMRLSQSIPFTPVPPRGEPVTVYRLEESSPSILNNSMSSWSQLGLCAKIEFLSKEEMGGGLRRALKVVCTWSEYDILKSGHLYIIKSFLPEVVNTWSSIYKEDTVLHLCLREIQQQRAAQKLTFAFNQMKPKSIPYSPRFLEVFLLYCHSAGQWFAVEECMTGEFRKYNNNNGDEIIPTNMLEEVMLAFSHWTYEYTRGELLVLDLQGVGENLTDPSVIKAGEKRSYDMVFGPANLGEDAIKNFRAKHHCNSCCRKLKLPDLKRNDYTPDKIIFPQDDSPELTIQPGSCTKESDSANSIRLML</sequence>
<feature type="transmembrane region" description="Helical" evidence="33">
    <location>
        <begin position="816"/>
        <end position="838"/>
    </location>
</feature>
<keyword evidence="36" id="KW-1185">Reference proteome</keyword>
<name>A0A851PP79_ANHAN</name>
<dbReference type="SMART" id="SM00811">
    <property type="entry name" value="Alpha_kinase"/>
    <property type="match status" value="1"/>
</dbReference>
<keyword evidence="4" id="KW-0813">Transport</keyword>
<dbReference type="InterPro" id="IPR005821">
    <property type="entry name" value="Ion_trans_dom"/>
</dbReference>
<feature type="binding site" evidence="30">
    <location>
        <position position="1763"/>
    </location>
    <ligand>
        <name>ADP</name>
        <dbReference type="ChEBI" id="CHEBI:456216"/>
    </ligand>
</feature>
<evidence type="ECO:0000256" key="25">
    <source>
        <dbReference type="ARBA" id="ARBA00034634"/>
    </source>
</evidence>
<dbReference type="InterPro" id="IPR029601">
    <property type="entry name" value="TRPM7_a-kinase_dom"/>
</dbReference>
<keyword evidence="17 30" id="KW-0067">ATP-binding</keyword>
<evidence type="ECO:0000256" key="26">
    <source>
        <dbReference type="ARBA" id="ARBA00036634"/>
    </source>
</evidence>
<evidence type="ECO:0000256" key="30">
    <source>
        <dbReference type="PIRSR" id="PIRSR629601-2"/>
    </source>
</evidence>
<feature type="active site" description="Proton acceptor" evidence="29">
    <location>
        <position position="1753"/>
    </location>
</feature>
<evidence type="ECO:0000256" key="1">
    <source>
        <dbReference type="ARBA" id="ARBA00004123"/>
    </source>
</evidence>
<evidence type="ECO:0000256" key="11">
    <source>
        <dbReference type="ARBA" id="ARBA00022692"/>
    </source>
</evidence>
<evidence type="ECO:0000256" key="24">
    <source>
        <dbReference type="ARBA" id="ARBA00034269"/>
    </source>
</evidence>
<feature type="binding site" evidence="30">
    <location>
        <begin position="1780"/>
        <end position="1786"/>
    </location>
    <ligand>
        <name>ADP</name>
        <dbReference type="ChEBI" id="CHEBI:456216"/>
    </ligand>
</feature>
<keyword evidence="18 33" id="KW-1133">Transmembrane helix</keyword>
<keyword evidence="19" id="KW-0406">Ion transport</keyword>
<dbReference type="GO" id="GO:0005524">
    <property type="term" value="F:ATP binding"/>
    <property type="evidence" value="ECO:0007669"/>
    <property type="project" value="UniProtKB-KW"/>
</dbReference>
<feature type="binding site" evidence="30">
    <location>
        <position position="1634"/>
    </location>
    <ligand>
        <name>ADP</name>
        <dbReference type="ChEBI" id="CHEBI:456216"/>
    </ligand>
</feature>
<dbReference type="PANTHER" id="PTHR13800:SF8">
    <property type="entry name" value="TRANSIENT RECEPTOR POTENTIAL CATION CHANNEL SUBFAMILY M MEMBER 7"/>
    <property type="match status" value="1"/>
</dbReference>
<comment type="catalytic activity">
    <reaction evidence="28">
        <text>L-seryl-[protein] + ATP = O-phospho-L-seryl-[protein] + ADP + H(+)</text>
        <dbReference type="Rhea" id="RHEA:17989"/>
        <dbReference type="Rhea" id="RHEA-COMP:9863"/>
        <dbReference type="Rhea" id="RHEA-COMP:11604"/>
        <dbReference type="ChEBI" id="CHEBI:15378"/>
        <dbReference type="ChEBI" id="CHEBI:29999"/>
        <dbReference type="ChEBI" id="CHEBI:30616"/>
        <dbReference type="ChEBI" id="CHEBI:83421"/>
        <dbReference type="ChEBI" id="CHEBI:456216"/>
        <dbReference type="EC" id="2.7.11.1"/>
    </reaction>
</comment>
<feature type="compositionally biased region" description="Basic and acidic residues" evidence="32">
    <location>
        <begin position="520"/>
        <end position="533"/>
    </location>
</feature>
<proteinExistence type="inferred from homology"/>
<evidence type="ECO:0000313" key="35">
    <source>
        <dbReference type="EMBL" id="NXC70522.1"/>
    </source>
</evidence>
<keyword evidence="22" id="KW-0407">Ion channel</keyword>
<evidence type="ECO:0000256" key="27">
    <source>
        <dbReference type="ARBA" id="ARBA00047899"/>
    </source>
</evidence>
<dbReference type="GO" id="GO:0005886">
    <property type="term" value="C:plasma membrane"/>
    <property type="evidence" value="ECO:0007669"/>
    <property type="project" value="UniProtKB-SubCell"/>
</dbReference>
<dbReference type="FunFam" id="3.20.200.10:FF:000001">
    <property type="entry name" value="Transient receptor potential cation channel, subfamily M, member 7"/>
    <property type="match status" value="1"/>
</dbReference>
<evidence type="ECO:0000256" key="4">
    <source>
        <dbReference type="ARBA" id="ARBA00022448"/>
    </source>
</evidence>
<dbReference type="GO" id="GO:0046872">
    <property type="term" value="F:metal ion binding"/>
    <property type="evidence" value="ECO:0007669"/>
    <property type="project" value="UniProtKB-KW"/>
</dbReference>
<dbReference type="FunFam" id="3.30.200.20:FF:000129">
    <property type="entry name" value="Transient receptor potential cation channel, subfamily M, member 7"/>
    <property type="match status" value="1"/>
</dbReference>
<evidence type="ECO:0000256" key="5">
    <source>
        <dbReference type="ARBA" id="ARBA00022475"/>
    </source>
</evidence>
<feature type="non-terminal residue" evidence="35">
    <location>
        <position position="1851"/>
    </location>
</feature>
<dbReference type="Gene3D" id="3.20.200.10">
    <property type="entry name" value="MHCK/EF2 kinase"/>
    <property type="match status" value="1"/>
</dbReference>
<evidence type="ECO:0000256" key="20">
    <source>
        <dbReference type="ARBA" id="ARBA00023136"/>
    </source>
</evidence>
<evidence type="ECO:0000256" key="33">
    <source>
        <dbReference type="SAM" id="Phobius"/>
    </source>
</evidence>
<keyword evidence="6" id="KW-0723">Serine/threonine-protein kinase</keyword>
<dbReference type="GO" id="GO:0005262">
    <property type="term" value="F:calcium channel activity"/>
    <property type="evidence" value="ECO:0007669"/>
    <property type="project" value="UniProtKB-KW"/>
</dbReference>
<dbReference type="Pfam" id="PF16519">
    <property type="entry name" value="TRPM_tetra"/>
    <property type="match status" value="1"/>
</dbReference>
<dbReference type="Pfam" id="PF00520">
    <property type="entry name" value="Ion_trans"/>
    <property type="match status" value="1"/>
</dbReference>
<dbReference type="InterPro" id="IPR041491">
    <property type="entry name" value="TRPM_SLOG"/>
</dbReference>
<feature type="binding site" evidence="30">
    <location>
        <position position="1755"/>
    </location>
    <ligand>
        <name>ADP</name>
        <dbReference type="ChEBI" id="CHEBI:456216"/>
    </ligand>
</feature>
<feature type="binding site" evidence="31">
    <location>
        <position position="1802"/>
    </location>
    <ligand>
        <name>Zn(2+)</name>
        <dbReference type="ChEBI" id="CHEBI:29105"/>
    </ligand>
</feature>
<evidence type="ECO:0000256" key="16">
    <source>
        <dbReference type="ARBA" id="ARBA00022837"/>
    </source>
</evidence>
<feature type="binding site" evidence="31">
    <location>
        <position position="1796"/>
    </location>
    <ligand>
        <name>Zn(2+)</name>
        <dbReference type="ChEBI" id="CHEBI:29105"/>
    </ligand>
</feature>
<dbReference type="PROSITE" id="PS51158">
    <property type="entry name" value="ALPHA_KINASE"/>
    <property type="match status" value="1"/>
</dbReference>
<dbReference type="PANTHER" id="PTHR13800">
    <property type="entry name" value="TRANSIENT RECEPTOR POTENTIAL CATION CHANNEL, SUBFAMILY M, MEMBER 6"/>
    <property type="match status" value="1"/>
</dbReference>
<keyword evidence="5" id="KW-1003">Cell membrane</keyword>
<feature type="transmembrane region" description="Helical" evidence="33">
    <location>
        <begin position="1042"/>
        <end position="1065"/>
    </location>
</feature>
<comment type="caution">
    <text evidence="35">The sequence shown here is derived from an EMBL/GenBank/DDBJ whole genome shotgun (WGS) entry which is preliminary data.</text>
</comment>
<dbReference type="OrthoDB" id="301415at2759"/>
<evidence type="ECO:0000256" key="2">
    <source>
        <dbReference type="ARBA" id="ARBA00004651"/>
    </source>
</evidence>
<dbReference type="Pfam" id="PF18139">
    <property type="entry name" value="LSDAT_euk"/>
    <property type="match status" value="1"/>
</dbReference>
<dbReference type="Pfam" id="PF25508">
    <property type="entry name" value="TRPM2"/>
    <property type="match status" value="2"/>
</dbReference>
<comment type="catalytic activity">
    <reaction evidence="24">
        <text>Mg(2+)(in) = Mg(2+)(out)</text>
        <dbReference type="Rhea" id="RHEA:29827"/>
        <dbReference type="ChEBI" id="CHEBI:18420"/>
    </reaction>
</comment>
<evidence type="ECO:0000256" key="21">
    <source>
        <dbReference type="ARBA" id="ARBA00023242"/>
    </source>
</evidence>
<dbReference type="SUPFAM" id="SSF56112">
    <property type="entry name" value="Protein kinase-like (PK-like)"/>
    <property type="match status" value="1"/>
</dbReference>
<evidence type="ECO:0000256" key="10">
    <source>
        <dbReference type="ARBA" id="ARBA00022679"/>
    </source>
</evidence>
<feature type="transmembrane region" description="Helical" evidence="33">
    <location>
        <begin position="917"/>
        <end position="938"/>
    </location>
</feature>
<evidence type="ECO:0000256" key="6">
    <source>
        <dbReference type="ARBA" id="ARBA00022527"/>
    </source>
</evidence>
<evidence type="ECO:0000256" key="17">
    <source>
        <dbReference type="ARBA" id="ARBA00022840"/>
    </source>
</evidence>
<keyword evidence="7" id="KW-0597">Phosphoprotein</keyword>
<evidence type="ECO:0000256" key="13">
    <source>
        <dbReference type="ARBA" id="ARBA00022741"/>
    </source>
</evidence>
<organism evidence="35 36">
    <name type="scientific">Anhinga anhinga</name>
    <name type="common">Anhinga</name>
    <name type="synonym">Plotus anhinga</name>
    <dbReference type="NCBI Taxonomy" id="56067"/>
    <lineage>
        <taxon>Eukaryota</taxon>
        <taxon>Metazoa</taxon>
        <taxon>Chordata</taxon>
        <taxon>Craniata</taxon>
        <taxon>Vertebrata</taxon>
        <taxon>Euteleostomi</taxon>
        <taxon>Archelosauria</taxon>
        <taxon>Archosauria</taxon>
        <taxon>Dinosauria</taxon>
        <taxon>Saurischia</taxon>
        <taxon>Theropoda</taxon>
        <taxon>Coelurosauria</taxon>
        <taxon>Aves</taxon>
        <taxon>Neognathae</taxon>
        <taxon>Neoaves</taxon>
        <taxon>Aequornithes</taxon>
        <taxon>Suliformes</taxon>
        <taxon>Anhingidae</taxon>
        <taxon>Anhinga</taxon>
    </lineage>
</organism>
<gene>
    <name evidence="35" type="primary">Trpm7</name>
    <name evidence="35" type="ORF">ANHANH_R13035</name>
</gene>
<comment type="catalytic activity">
    <reaction evidence="27">
        <text>L-threonyl-[protein] + ATP = O-phospho-L-threonyl-[protein] + ADP + H(+)</text>
        <dbReference type="Rhea" id="RHEA:46608"/>
        <dbReference type="Rhea" id="RHEA-COMP:11060"/>
        <dbReference type="Rhea" id="RHEA-COMP:11605"/>
        <dbReference type="ChEBI" id="CHEBI:15378"/>
        <dbReference type="ChEBI" id="CHEBI:30013"/>
        <dbReference type="ChEBI" id="CHEBI:30616"/>
        <dbReference type="ChEBI" id="CHEBI:61977"/>
        <dbReference type="ChEBI" id="CHEBI:456216"/>
        <dbReference type="EC" id="2.7.11.1"/>
    </reaction>
</comment>
<feature type="compositionally biased region" description="Low complexity" evidence="32">
    <location>
        <begin position="501"/>
        <end position="513"/>
    </location>
</feature>
<dbReference type="InterPro" id="IPR050927">
    <property type="entry name" value="TRPM"/>
</dbReference>
<dbReference type="InterPro" id="IPR011009">
    <property type="entry name" value="Kinase-like_dom_sf"/>
</dbReference>
<keyword evidence="15 31" id="KW-0862">Zinc</keyword>
<protein>
    <recommendedName>
        <fullName evidence="3">non-specific serine/threonine protein kinase</fullName>
        <ecNumber evidence="3">2.7.11.1</ecNumber>
    </recommendedName>
</protein>
<keyword evidence="20 33" id="KW-0472">Membrane</keyword>
<dbReference type="Proteomes" id="UP000657035">
    <property type="component" value="Unassembled WGS sequence"/>
</dbReference>
<dbReference type="InterPro" id="IPR037162">
    <property type="entry name" value="TRPM_tetra_sf"/>
</dbReference>
<feature type="region of interest" description="Disordered" evidence="32">
    <location>
        <begin position="501"/>
        <end position="534"/>
    </location>
</feature>
<dbReference type="GO" id="GO:0051262">
    <property type="term" value="P:protein tetramerization"/>
    <property type="evidence" value="ECO:0007669"/>
    <property type="project" value="InterPro"/>
</dbReference>
<keyword evidence="8" id="KW-0109">Calcium transport</keyword>
<accession>A0A851PP79</accession>
<evidence type="ECO:0000256" key="22">
    <source>
        <dbReference type="ARBA" id="ARBA00023303"/>
    </source>
</evidence>
<dbReference type="GO" id="GO:0004674">
    <property type="term" value="F:protein serine/threonine kinase activity"/>
    <property type="evidence" value="ECO:0007669"/>
    <property type="project" value="UniProtKB-KW"/>
</dbReference>
<comment type="catalytic activity">
    <reaction evidence="25">
        <text>Zn(2+)(in) = Zn(2+)(out)</text>
        <dbReference type="Rhea" id="RHEA:29351"/>
        <dbReference type="ChEBI" id="CHEBI:29105"/>
    </reaction>
</comment>
<evidence type="ECO:0000256" key="32">
    <source>
        <dbReference type="SAM" id="MobiDB-lite"/>
    </source>
</evidence>
<dbReference type="EMBL" id="WBMU01001332">
    <property type="protein sequence ID" value="NXC70522.1"/>
    <property type="molecule type" value="Genomic_DNA"/>
</dbReference>
<evidence type="ECO:0000256" key="18">
    <source>
        <dbReference type="ARBA" id="ARBA00022989"/>
    </source>
</evidence>
<dbReference type="InterPro" id="IPR057366">
    <property type="entry name" value="TRPM-like"/>
</dbReference>
<dbReference type="Gene3D" id="1.20.5.1010">
    <property type="entry name" value="TRPM, tetramerisation domain"/>
    <property type="match status" value="1"/>
</dbReference>
<evidence type="ECO:0000256" key="7">
    <source>
        <dbReference type="ARBA" id="ARBA00022553"/>
    </source>
</evidence>
<evidence type="ECO:0000256" key="31">
    <source>
        <dbReference type="PIRSR" id="PIRSR629601-3"/>
    </source>
</evidence>
<feature type="binding site" evidence="31">
    <location>
        <position position="1798"/>
    </location>
    <ligand>
        <name>Zn(2+)</name>
        <dbReference type="ChEBI" id="CHEBI:29105"/>
    </ligand>
</feature>
<evidence type="ECO:0000256" key="28">
    <source>
        <dbReference type="ARBA" id="ARBA00048679"/>
    </source>
</evidence>
<feature type="binding site" evidence="30">
    <location>
        <position position="1706"/>
    </location>
    <ligand>
        <name>ADP</name>
        <dbReference type="ChEBI" id="CHEBI:456216"/>
    </ligand>
</feature>
<keyword evidence="13 30" id="KW-0547">Nucleotide-binding</keyword>
<keyword evidence="14" id="KW-0418">Kinase</keyword>
<feature type="transmembrane region" description="Helical" evidence="33">
    <location>
        <begin position="883"/>
        <end position="905"/>
    </location>
</feature>
<evidence type="ECO:0000256" key="9">
    <source>
        <dbReference type="ARBA" id="ARBA00022673"/>
    </source>
</evidence>
<feature type="binding site" evidence="30">
    <location>
        <position position="1610"/>
    </location>
    <ligand>
        <name>ADP</name>
        <dbReference type="ChEBI" id="CHEBI:456216"/>
    </ligand>
</feature>
<feature type="transmembrane region" description="Helical" evidence="33">
    <location>
        <begin position="959"/>
        <end position="978"/>
    </location>
</feature>
<comment type="catalytic activity">
    <reaction evidence="26">
        <text>Ca(2+)(in) = Ca(2+)(out)</text>
        <dbReference type="Rhea" id="RHEA:29671"/>
        <dbReference type="ChEBI" id="CHEBI:29108"/>
    </reaction>
</comment>
<keyword evidence="9" id="KW-0107">Calcium channel</keyword>